<protein>
    <recommendedName>
        <fullName evidence="5">Ubiquitin-like protease family profile domain-containing protein</fullName>
    </recommendedName>
</protein>
<dbReference type="SUPFAM" id="SSF54001">
    <property type="entry name" value="Cysteine proteinases"/>
    <property type="match status" value="1"/>
</dbReference>
<keyword evidence="2" id="KW-0645">Protease</keyword>
<dbReference type="InterPro" id="IPR038765">
    <property type="entry name" value="Papain-like_cys_pep_sf"/>
</dbReference>
<dbReference type="AlphaFoldDB" id="A0A2G2Z0G0"/>
<evidence type="ECO:0000256" key="1">
    <source>
        <dbReference type="ARBA" id="ARBA00005234"/>
    </source>
</evidence>
<evidence type="ECO:0000259" key="5">
    <source>
        <dbReference type="PROSITE" id="PS50600"/>
    </source>
</evidence>
<dbReference type="PROSITE" id="PS50600">
    <property type="entry name" value="ULP_PROTEASE"/>
    <property type="match status" value="1"/>
</dbReference>
<keyword evidence="3" id="KW-0378">Hydrolase</keyword>
<evidence type="ECO:0000256" key="4">
    <source>
        <dbReference type="SAM" id="MobiDB-lite"/>
    </source>
</evidence>
<dbReference type="Pfam" id="PF09331">
    <property type="entry name" value="DUF1985"/>
    <property type="match status" value="1"/>
</dbReference>
<dbReference type="GO" id="GO:0006508">
    <property type="term" value="P:proteolysis"/>
    <property type="evidence" value="ECO:0007669"/>
    <property type="project" value="UniProtKB-KW"/>
</dbReference>
<dbReference type="EMBL" id="AYRZ02000007">
    <property type="protein sequence ID" value="PHT75507.1"/>
    <property type="molecule type" value="Genomic_DNA"/>
</dbReference>
<dbReference type="Gramene" id="PHT75507">
    <property type="protein sequence ID" value="PHT75507"/>
    <property type="gene ID" value="T459_19029"/>
</dbReference>
<evidence type="ECO:0000313" key="6">
    <source>
        <dbReference type="EMBL" id="PHT75507.1"/>
    </source>
</evidence>
<sequence>MAPKIKKIESSPSKGTSAAAQLHPPLYELTLQALSQSGAEDNEHGEEESFKRDDPNANSPSVEELVKTFSIDRYPVTMQCDGATDLTGDLVVKESCFGKYFDLPEDNNVRFKMKMVYDLLKRRFKYENKDKIDEVLINYCSMPVCFGWEEFTIVTGLKCYPPSPSQVIPTLTQKKAPRTPKKGKGKSSDRDDLVSIVGPSFKNKNLIEALKGKGLSKKHKQSLCLVWFVHNVLWARDVNNNISLDLINLSEDLVAFNSYSWGYESFKMTVEYLLTLLMPKTVNLYGFPWAFMDWAFEAILYLRQQVNYQEEVSCPRILRWLSAKTDKNAKFLDLFNAPKEAVVEGIKIKLFEATAITRKTILEGGANDASLTVFETTSHYDYDHNGCTDYSPDFAASSECSSCKCQRCKVKHDGVINAINALTASVKEMTSKRGVIPSKRISYSNTPLEIKAAKSRRKETFKASSIIKKKVDVTATVEEHNKTVDNPSAASKDKQKVEPVSLEERNNYPFEGFNISDEAPKKLIQLINDYSEWIIDGLVKHLAGRKQNDERYKVNESSLGFDMFDFIVAHPRMKNWFYLRYCQQQPKVSRNEECLINIIKGFSIPAGLPWHLVDEVYIPINCGDEFHWVLAVVVLKERRIRVYDSISRMRRFGPSSEIQKLAKILPTYLDMSDFLDQKVCTDWSTIEAYQDKMTNSFDVQYVDGIAQ</sequence>
<feature type="compositionally biased region" description="Basic residues" evidence="4">
    <location>
        <begin position="175"/>
        <end position="185"/>
    </location>
</feature>
<organism evidence="6 7">
    <name type="scientific">Capsicum annuum</name>
    <name type="common">Capsicum pepper</name>
    <dbReference type="NCBI Taxonomy" id="4072"/>
    <lineage>
        <taxon>Eukaryota</taxon>
        <taxon>Viridiplantae</taxon>
        <taxon>Streptophyta</taxon>
        <taxon>Embryophyta</taxon>
        <taxon>Tracheophyta</taxon>
        <taxon>Spermatophyta</taxon>
        <taxon>Magnoliopsida</taxon>
        <taxon>eudicotyledons</taxon>
        <taxon>Gunneridae</taxon>
        <taxon>Pentapetalae</taxon>
        <taxon>asterids</taxon>
        <taxon>lamiids</taxon>
        <taxon>Solanales</taxon>
        <taxon>Solanaceae</taxon>
        <taxon>Solanoideae</taxon>
        <taxon>Capsiceae</taxon>
        <taxon>Capsicum</taxon>
    </lineage>
</organism>
<dbReference type="PANTHER" id="PTHR48449">
    <property type="entry name" value="DUF1985 DOMAIN-CONTAINING PROTEIN"/>
    <property type="match status" value="1"/>
</dbReference>
<gene>
    <name evidence="6" type="ORF">T459_19029</name>
</gene>
<reference evidence="6 7" key="2">
    <citation type="journal article" date="2017" name="Genome Biol.">
        <title>New reference genome sequences of hot pepper reveal the massive evolution of plant disease-resistance genes by retroduplication.</title>
        <authorList>
            <person name="Kim S."/>
            <person name="Park J."/>
            <person name="Yeom S.I."/>
            <person name="Kim Y.M."/>
            <person name="Seo E."/>
            <person name="Kim K.T."/>
            <person name="Kim M.S."/>
            <person name="Lee J.M."/>
            <person name="Cheong K."/>
            <person name="Shin H.S."/>
            <person name="Kim S.B."/>
            <person name="Han K."/>
            <person name="Lee J."/>
            <person name="Park M."/>
            <person name="Lee H.A."/>
            <person name="Lee H.Y."/>
            <person name="Lee Y."/>
            <person name="Oh S."/>
            <person name="Lee J.H."/>
            <person name="Choi E."/>
            <person name="Choi E."/>
            <person name="Lee S.E."/>
            <person name="Jeon J."/>
            <person name="Kim H."/>
            <person name="Choi G."/>
            <person name="Song H."/>
            <person name="Lee J."/>
            <person name="Lee S.C."/>
            <person name="Kwon J.K."/>
            <person name="Lee H.Y."/>
            <person name="Koo N."/>
            <person name="Hong Y."/>
            <person name="Kim R.W."/>
            <person name="Kang W.H."/>
            <person name="Huh J.H."/>
            <person name="Kang B.C."/>
            <person name="Yang T.J."/>
            <person name="Lee Y.H."/>
            <person name="Bennetzen J.L."/>
            <person name="Choi D."/>
        </authorList>
    </citation>
    <scope>NUCLEOTIDE SEQUENCE [LARGE SCALE GENOMIC DNA]</scope>
    <source>
        <strain evidence="7">cv. CM334</strain>
    </source>
</reference>
<evidence type="ECO:0000256" key="3">
    <source>
        <dbReference type="ARBA" id="ARBA00022801"/>
    </source>
</evidence>
<dbReference type="Pfam" id="PF02902">
    <property type="entry name" value="Peptidase_C48"/>
    <property type="match status" value="1"/>
</dbReference>
<dbReference type="PANTHER" id="PTHR48449:SF1">
    <property type="entry name" value="DUF1985 DOMAIN-CONTAINING PROTEIN"/>
    <property type="match status" value="1"/>
</dbReference>
<feature type="domain" description="Ubiquitin-like protease family profile" evidence="5">
    <location>
        <begin position="500"/>
        <end position="707"/>
    </location>
</feature>
<dbReference type="GO" id="GO:0008234">
    <property type="term" value="F:cysteine-type peptidase activity"/>
    <property type="evidence" value="ECO:0007669"/>
    <property type="project" value="InterPro"/>
</dbReference>
<name>A0A2G2Z0G0_CAPAN</name>
<reference evidence="6 7" key="1">
    <citation type="journal article" date="2014" name="Nat. Genet.">
        <title>Genome sequence of the hot pepper provides insights into the evolution of pungency in Capsicum species.</title>
        <authorList>
            <person name="Kim S."/>
            <person name="Park M."/>
            <person name="Yeom S.I."/>
            <person name="Kim Y.M."/>
            <person name="Lee J.M."/>
            <person name="Lee H.A."/>
            <person name="Seo E."/>
            <person name="Choi J."/>
            <person name="Cheong K."/>
            <person name="Kim K.T."/>
            <person name="Jung K."/>
            <person name="Lee G.W."/>
            <person name="Oh S.K."/>
            <person name="Bae C."/>
            <person name="Kim S.B."/>
            <person name="Lee H.Y."/>
            <person name="Kim S.Y."/>
            <person name="Kim M.S."/>
            <person name="Kang B.C."/>
            <person name="Jo Y.D."/>
            <person name="Yang H.B."/>
            <person name="Jeong H.J."/>
            <person name="Kang W.H."/>
            <person name="Kwon J.K."/>
            <person name="Shin C."/>
            <person name="Lim J.Y."/>
            <person name="Park J.H."/>
            <person name="Huh J.H."/>
            <person name="Kim J.S."/>
            <person name="Kim B.D."/>
            <person name="Cohen O."/>
            <person name="Paran I."/>
            <person name="Suh M.C."/>
            <person name="Lee S.B."/>
            <person name="Kim Y.K."/>
            <person name="Shin Y."/>
            <person name="Noh S.J."/>
            <person name="Park J."/>
            <person name="Seo Y.S."/>
            <person name="Kwon S.Y."/>
            <person name="Kim H.A."/>
            <person name="Park J.M."/>
            <person name="Kim H.J."/>
            <person name="Choi S.B."/>
            <person name="Bosland P.W."/>
            <person name="Reeves G."/>
            <person name="Jo S.H."/>
            <person name="Lee B.W."/>
            <person name="Cho H.T."/>
            <person name="Choi H.S."/>
            <person name="Lee M.S."/>
            <person name="Yu Y."/>
            <person name="Do Choi Y."/>
            <person name="Park B.S."/>
            <person name="van Deynze A."/>
            <person name="Ashrafi H."/>
            <person name="Hill T."/>
            <person name="Kim W.T."/>
            <person name="Pai H.S."/>
            <person name="Ahn H.K."/>
            <person name="Yeam I."/>
            <person name="Giovannoni J.J."/>
            <person name="Rose J.K."/>
            <person name="Sorensen I."/>
            <person name="Lee S.J."/>
            <person name="Kim R.W."/>
            <person name="Choi I.Y."/>
            <person name="Choi B.S."/>
            <person name="Lim J.S."/>
            <person name="Lee Y.H."/>
            <person name="Choi D."/>
        </authorList>
    </citation>
    <scope>NUCLEOTIDE SEQUENCE [LARGE SCALE GENOMIC DNA]</scope>
    <source>
        <strain evidence="7">cv. CM334</strain>
    </source>
</reference>
<evidence type="ECO:0000256" key="2">
    <source>
        <dbReference type="ARBA" id="ARBA00022670"/>
    </source>
</evidence>
<comment type="caution">
    <text evidence="6">The sequence shown here is derived from an EMBL/GenBank/DDBJ whole genome shotgun (WGS) entry which is preliminary data.</text>
</comment>
<comment type="similarity">
    <text evidence="1">Belongs to the peptidase C48 family.</text>
</comment>
<dbReference type="Proteomes" id="UP000222542">
    <property type="component" value="Unassembled WGS sequence"/>
</dbReference>
<feature type="region of interest" description="Disordered" evidence="4">
    <location>
        <begin position="170"/>
        <end position="191"/>
    </location>
</feature>
<keyword evidence="7" id="KW-1185">Reference proteome</keyword>
<feature type="region of interest" description="Disordered" evidence="4">
    <location>
        <begin position="1"/>
        <end position="61"/>
    </location>
</feature>
<evidence type="ECO:0000313" key="7">
    <source>
        <dbReference type="Proteomes" id="UP000222542"/>
    </source>
</evidence>
<proteinExistence type="inferred from homology"/>
<dbReference type="InterPro" id="IPR015410">
    <property type="entry name" value="DUF1985"/>
</dbReference>
<dbReference type="InterPro" id="IPR003653">
    <property type="entry name" value="Peptidase_C48_C"/>
</dbReference>
<dbReference type="Gene3D" id="3.40.395.10">
    <property type="entry name" value="Adenoviral Proteinase, Chain A"/>
    <property type="match status" value="1"/>
</dbReference>
<accession>A0A2G2Z0G0</accession>